<dbReference type="InterPro" id="IPR047057">
    <property type="entry name" value="MerR_fam"/>
</dbReference>
<dbReference type="InterPro" id="IPR009061">
    <property type="entry name" value="DNA-bd_dom_put_sf"/>
</dbReference>
<proteinExistence type="predicted"/>
<dbReference type="OrthoDB" id="5242095at2"/>
<dbReference type="PANTHER" id="PTHR30204">
    <property type="entry name" value="REDOX-CYCLING DRUG-SENSING TRANSCRIPTIONAL ACTIVATOR SOXR"/>
    <property type="match status" value="1"/>
</dbReference>
<dbReference type="SMART" id="SM00422">
    <property type="entry name" value="HTH_MERR"/>
    <property type="match status" value="1"/>
</dbReference>
<evidence type="ECO:0000313" key="6">
    <source>
        <dbReference type="Proteomes" id="UP000181917"/>
    </source>
</evidence>
<dbReference type="GO" id="GO:0003677">
    <property type="term" value="F:DNA binding"/>
    <property type="evidence" value="ECO:0007669"/>
    <property type="project" value="UniProtKB-KW"/>
</dbReference>
<evidence type="ECO:0000313" key="5">
    <source>
        <dbReference type="EMBL" id="SDR06841.1"/>
    </source>
</evidence>
<evidence type="ECO:0000256" key="3">
    <source>
        <dbReference type="ARBA" id="ARBA00023163"/>
    </source>
</evidence>
<protein>
    <submittedName>
        <fullName evidence="5">DNA-binding transcriptional regulator, MerR family</fullName>
    </submittedName>
</protein>
<dbReference type="PANTHER" id="PTHR30204:SF94">
    <property type="entry name" value="HEAVY METAL-DEPENDENT TRANSCRIPTIONAL REGULATOR HI_0293-RELATED"/>
    <property type="match status" value="1"/>
</dbReference>
<dbReference type="InterPro" id="IPR000551">
    <property type="entry name" value="MerR-type_HTH_dom"/>
</dbReference>
<feature type="domain" description="HTH merR-type" evidence="4">
    <location>
        <begin position="1"/>
        <end position="69"/>
    </location>
</feature>
<sequence length="129" mass="14528">MRIGELAAAAGTTAKTLRFYESAGLIPQPRRSPNGYREYSDDMVSRLDFVRRGQSAGLSLAQIAEILHLRDEGRSPCAHVETLLTERLKELDRQISDLLELRETVAKLHESSRSPDSSLCRPDQVCRYI</sequence>
<dbReference type="AlphaFoldDB" id="A0A1H1G0W8"/>
<dbReference type="Gene3D" id="1.10.1660.10">
    <property type="match status" value="1"/>
</dbReference>
<dbReference type="RefSeq" id="WP_074701945.1">
    <property type="nucleotide sequence ID" value="NZ_CP018863.1"/>
</dbReference>
<name>A0A1H1G0W8_9MICC</name>
<accession>A0A1H1G0W8</accession>
<evidence type="ECO:0000256" key="1">
    <source>
        <dbReference type="ARBA" id="ARBA00023015"/>
    </source>
</evidence>
<dbReference type="KEGG" id="acry:AC20117_20525"/>
<keyword evidence="3" id="KW-0804">Transcription</keyword>
<dbReference type="EMBL" id="FNKH01000002">
    <property type="protein sequence ID" value="SDR06841.1"/>
    <property type="molecule type" value="Genomic_DNA"/>
</dbReference>
<dbReference type="GO" id="GO:0003700">
    <property type="term" value="F:DNA-binding transcription factor activity"/>
    <property type="evidence" value="ECO:0007669"/>
    <property type="project" value="InterPro"/>
</dbReference>
<dbReference type="Proteomes" id="UP000181917">
    <property type="component" value="Unassembled WGS sequence"/>
</dbReference>
<keyword evidence="1" id="KW-0805">Transcription regulation</keyword>
<evidence type="ECO:0000256" key="2">
    <source>
        <dbReference type="ARBA" id="ARBA00023125"/>
    </source>
</evidence>
<gene>
    <name evidence="5" type="ORF">SAMN04489742_3771</name>
</gene>
<organism evidence="5 6">
    <name type="scientific">Crystallibacter crystallopoietes</name>
    <dbReference type="NCBI Taxonomy" id="37928"/>
    <lineage>
        <taxon>Bacteria</taxon>
        <taxon>Bacillati</taxon>
        <taxon>Actinomycetota</taxon>
        <taxon>Actinomycetes</taxon>
        <taxon>Micrococcales</taxon>
        <taxon>Micrococcaceae</taxon>
        <taxon>Crystallibacter</taxon>
    </lineage>
</organism>
<keyword evidence="2 5" id="KW-0238">DNA-binding</keyword>
<dbReference type="PROSITE" id="PS50937">
    <property type="entry name" value="HTH_MERR_2"/>
    <property type="match status" value="1"/>
</dbReference>
<evidence type="ECO:0000259" key="4">
    <source>
        <dbReference type="PROSITE" id="PS50937"/>
    </source>
</evidence>
<dbReference type="SUPFAM" id="SSF46955">
    <property type="entry name" value="Putative DNA-binding domain"/>
    <property type="match status" value="1"/>
</dbReference>
<dbReference type="Pfam" id="PF13411">
    <property type="entry name" value="MerR_1"/>
    <property type="match status" value="1"/>
</dbReference>
<keyword evidence="6" id="KW-1185">Reference proteome</keyword>
<dbReference type="PRINTS" id="PR00040">
    <property type="entry name" value="HTHMERR"/>
</dbReference>
<dbReference type="STRING" id="37928.SAMN04489742_3771"/>
<reference evidence="5 6" key="1">
    <citation type="submission" date="2016-10" db="EMBL/GenBank/DDBJ databases">
        <authorList>
            <person name="de Groot N.N."/>
        </authorList>
    </citation>
    <scope>NUCLEOTIDE SEQUENCE [LARGE SCALE GENOMIC DNA]</scope>
    <source>
        <strain evidence="5 6">DSM 20117</strain>
    </source>
</reference>